<dbReference type="SUPFAM" id="SSF46785">
    <property type="entry name" value="Winged helix' DNA-binding domain"/>
    <property type="match status" value="1"/>
</dbReference>
<dbReference type="InterPro" id="IPR050950">
    <property type="entry name" value="HTH-type_LysR_regulators"/>
</dbReference>
<comment type="caution">
    <text evidence="6">The sequence shown here is derived from an EMBL/GenBank/DDBJ whole genome shotgun (WGS) entry which is preliminary data.</text>
</comment>
<accession>A0A4Y8LC01</accession>
<keyword evidence="4" id="KW-0804">Transcription</keyword>
<dbReference type="FunFam" id="1.10.10.10:FF:000001">
    <property type="entry name" value="LysR family transcriptional regulator"/>
    <property type="match status" value="1"/>
</dbReference>
<dbReference type="PANTHER" id="PTHR30419">
    <property type="entry name" value="HTH-TYPE TRANSCRIPTIONAL REGULATOR YBHD"/>
    <property type="match status" value="1"/>
</dbReference>
<keyword evidence="3" id="KW-0238">DNA-binding</keyword>
<evidence type="ECO:0000256" key="1">
    <source>
        <dbReference type="ARBA" id="ARBA00009437"/>
    </source>
</evidence>
<dbReference type="InterPro" id="IPR000847">
    <property type="entry name" value="LysR_HTH_N"/>
</dbReference>
<dbReference type="Gene3D" id="3.40.190.290">
    <property type="match status" value="1"/>
</dbReference>
<evidence type="ECO:0000313" key="7">
    <source>
        <dbReference type="Proteomes" id="UP000297861"/>
    </source>
</evidence>
<dbReference type="GO" id="GO:0003677">
    <property type="term" value="F:DNA binding"/>
    <property type="evidence" value="ECO:0007669"/>
    <property type="project" value="UniProtKB-KW"/>
</dbReference>
<evidence type="ECO:0000313" key="6">
    <source>
        <dbReference type="EMBL" id="TFD98046.1"/>
    </source>
</evidence>
<dbReference type="Pfam" id="PF00126">
    <property type="entry name" value="HTH_1"/>
    <property type="match status" value="1"/>
</dbReference>
<proteinExistence type="inferred from homology"/>
<keyword evidence="7" id="KW-1185">Reference proteome</keyword>
<dbReference type="RefSeq" id="WP_026626418.1">
    <property type="nucleotide sequence ID" value="NZ_AP028867.1"/>
</dbReference>
<evidence type="ECO:0000256" key="3">
    <source>
        <dbReference type="ARBA" id="ARBA00023125"/>
    </source>
</evidence>
<dbReference type="GO" id="GO:0003700">
    <property type="term" value="F:DNA-binding transcription factor activity"/>
    <property type="evidence" value="ECO:0007669"/>
    <property type="project" value="InterPro"/>
</dbReference>
<gene>
    <name evidence="6" type="ORF">E2605_05350</name>
</gene>
<dbReference type="AlphaFoldDB" id="A0A4Y8LC01"/>
<dbReference type="InterPro" id="IPR005119">
    <property type="entry name" value="LysR_subst-bd"/>
</dbReference>
<reference evidence="6 7" key="1">
    <citation type="submission" date="2019-03" db="EMBL/GenBank/DDBJ databases">
        <title>San Antonio Military Medical Center submission to MRSN (WRAIR), pending publication.</title>
        <authorList>
            <person name="Blyth D.M."/>
            <person name="Mccarthy S.L."/>
            <person name="Schall S.E."/>
            <person name="Stam J.A."/>
            <person name="Ong A.C."/>
            <person name="Mcgann P.T."/>
        </authorList>
    </citation>
    <scope>NUCLEOTIDE SEQUENCE [LARGE SCALE GENOMIC DNA]</scope>
    <source>
        <strain evidence="6 7">MRSN571793</strain>
    </source>
</reference>
<dbReference type="EMBL" id="SOML01000002">
    <property type="protein sequence ID" value="TFD98046.1"/>
    <property type="molecule type" value="Genomic_DNA"/>
</dbReference>
<dbReference type="GO" id="GO:0005829">
    <property type="term" value="C:cytosol"/>
    <property type="evidence" value="ECO:0007669"/>
    <property type="project" value="TreeGrafter"/>
</dbReference>
<evidence type="ECO:0000259" key="5">
    <source>
        <dbReference type="PROSITE" id="PS50931"/>
    </source>
</evidence>
<dbReference type="PROSITE" id="PS50931">
    <property type="entry name" value="HTH_LYSR"/>
    <property type="match status" value="1"/>
</dbReference>
<dbReference type="SUPFAM" id="SSF53850">
    <property type="entry name" value="Periplasmic binding protein-like II"/>
    <property type="match status" value="1"/>
</dbReference>
<protein>
    <submittedName>
        <fullName evidence="6">LysR family transcriptional regulator</fullName>
    </submittedName>
</protein>
<name>A0A4Y8LC01_9BACT</name>
<dbReference type="Pfam" id="PF03466">
    <property type="entry name" value="LysR_substrate"/>
    <property type="match status" value="1"/>
</dbReference>
<feature type="domain" description="HTH lysR-type" evidence="5">
    <location>
        <begin position="1"/>
        <end position="58"/>
    </location>
</feature>
<dbReference type="PRINTS" id="PR00039">
    <property type="entry name" value="HTHLYSR"/>
</dbReference>
<dbReference type="Gene3D" id="1.10.10.10">
    <property type="entry name" value="Winged helix-like DNA-binding domain superfamily/Winged helix DNA-binding domain"/>
    <property type="match status" value="1"/>
</dbReference>
<dbReference type="Proteomes" id="UP000297861">
    <property type="component" value="Unassembled WGS sequence"/>
</dbReference>
<sequence length="292" mass="32935">MELRQLRYFDKAAELLNFTEAARVLFISQSTLSQQIKQLEDELGVLLFDRVGKHIVLTEAGASFLPYARKTILDSENGKQIILDLQGLQTGVLNIGVTYSLSSLLTKALISFSKKYPQIHVEIMFATSEELVEKLINNKVDFILSLEAENIDPSFEVVPLFESNLHLVVHQSHRLSKLKTVTLNEIGQFSLLLPSKGFITRRVLDAIFKKKRLSPFINIELNDVHSILHLVNTGHWITIVSLASIKDQPELVAIPIDTDEDLSTHASLFWARGAYRKKSALAFAEILSNREL</sequence>
<dbReference type="OrthoDB" id="9803735at2"/>
<comment type="similarity">
    <text evidence="1">Belongs to the LysR transcriptional regulatory family.</text>
</comment>
<dbReference type="STRING" id="1121485.GCA_000426485_02529"/>
<organism evidence="6 7">
    <name type="scientific">Dysgonomonas capnocytophagoides</name>
    <dbReference type="NCBI Taxonomy" id="45254"/>
    <lineage>
        <taxon>Bacteria</taxon>
        <taxon>Pseudomonadati</taxon>
        <taxon>Bacteroidota</taxon>
        <taxon>Bacteroidia</taxon>
        <taxon>Bacteroidales</taxon>
        <taxon>Dysgonomonadaceae</taxon>
        <taxon>Dysgonomonas</taxon>
    </lineage>
</organism>
<evidence type="ECO:0000256" key="2">
    <source>
        <dbReference type="ARBA" id="ARBA00023015"/>
    </source>
</evidence>
<dbReference type="InterPro" id="IPR036390">
    <property type="entry name" value="WH_DNA-bd_sf"/>
</dbReference>
<dbReference type="CDD" id="cd05466">
    <property type="entry name" value="PBP2_LTTR_substrate"/>
    <property type="match status" value="1"/>
</dbReference>
<keyword evidence="2" id="KW-0805">Transcription regulation</keyword>
<dbReference type="InterPro" id="IPR036388">
    <property type="entry name" value="WH-like_DNA-bd_sf"/>
</dbReference>
<evidence type="ECO:0000256" key="4">
    <source>
        <dbReference type="ARBA" id="ARBA00023163"/>
    </source>
</evidence>